<dbReference type="GO" id="GO:0006302">
    <property type="term" value="P:double-strand break repair"/>
    <property type="evidence" value="ECO:0007669"/>
    <property type="project" value="TreeGrafter"/>
</dbReference>
<dbReference type="HAMAP" id="MF_00365">
    <property type="entry name" value="RecF"/>
    <property type="match status" value="1"/>
</dbReference>
<sequence>MRLETIELRNYRNYSSLSLELNPNINLLFGSNAQGKTNLLESVAFIAAGRSFRTRNEGELILWGENNCTASARVCNRMGRETLKVSFDAGSRNKIFSVNGLTMNRSNYAGRLVTVLFTPEDLSIVKGSPAVRRKFFDDEISKISPVYEYELGRLQQIIRQRNNLLKKFRQKVLGSQELASWNEQLAILSAKILIKRVTAIRRIGLLARLSHRNLTGRDESLEILYQSFLPLDDGILDAQVIQDALLAGLEEKKHEEARLGQTLLGPHRDDIVFNINGRNARLYASQGQQRTLVLALKLAELEFIKGETGEYPVLLFDDVFSELDERRRRLLVETIDGRIQTFITGTEAEKLRQFKESGKMFKVREGEVV</sequence>
<evidence type="ECO:0000259" key="13">
    <source>
        <dbReference type="Pfam" id="PF02463"/>
    </source>
</evidence>
<dbReference type="Proteomes" id="UP000006443">
    <property type="component" value="Unassembled WGS sequence"/>
</dbReference>
<dbReference type="PANTHER" id="PTHR32182">
    <property type="entry name" value="DNA REPLICATION AND REPAIR PROTEIN RECF"/>
    <property type="match status" value="1"/>
</dbReference>
<dbReference type="STRING" id="555088.DealDRAFT_2180"/>
<comment type="similarity">
    <text evidence="2 12">Belongs to the RecF family.</text>
</comment>
<evidence type="ECO:0000256" key="8">
    <source>
        <dbReference type="ARBA" id="ARBA00022840"/>
    </source>
</evidence>
<keyword evidence="8 12" id="KW-0067">ATP-binding</keyword>
<keyword evidence="11 12" id="KW-0742">SOS response</keyword>
<evidence type="ECO:0000256" key="5">
    <source>
        <dbReference type="ARBA" id="ARBA00022705"/>
    </source>
</evidence>
<dbReference type="GO" id="GO:0003697">
    <property type="term" value="F:single-stranded DNA binding"/>
    <property type="evidence" value="ECO:0007669"/>
    <property type="project" value="UniProtKB-UniRule"/>
</dbReference>
<protein>
    <recommendedName>
        <fullName evidence="3 12">DNA replication and repair protein RecF</fullName>
    </recommendedName>
</protein>
<dbReference type="InterPro" id="IPR042174">
    <property type="entry name" value="RecF_2"/>
</dbReference>
<keyword evidence="6 12" id="KW-0547">Nucleotide-binding</keyword>
<comment type="function">
    <text evidence="12">The RecF protein is involved in DNA metabolism; it is required for DNA replication and normal SOS inducibility. RecF binds preferentially to single-stranded, linear DNA. It also seems to bind ATP.</text>
</comment>
<keyword evidence="4 12" id="KW-0963">Cytoplasm</keyword>
<dbReference type="NCBIfam" id="TIGR00611">
    <property type="entry name" value="recf"/>
    <property type="match status" value="1"/>
</dbReference>
<comment type="subcellular location">
    <subcellularLocation>
        <location evidence="1 12">Cytoplasm</location>
    </subcellularLocation>
</comment>
<dbReference type="InterPro" id="IPR003395">
    <property type="entry name" value="RecF/RecN/SMC_N"/>
</dbReference>
<evidence type="ECO:0000256" key="9">
    <source>
        <dbReference type="ARBA" id="ARBA00023125"/>
    </source>
</evidence>
<evidence type="ECO:0000256" key="12">
    <source>
        <dbReference type="HAMAP-Rule" id="MF_00365"/>
    </source>
</evidence>
<proteinExistence type="inferred from homology"/>
<evidence type="ECO:0000313" key="15">
    <source>
        <dbReference type="Proteomes" id="UP000006443"/>
    </source>
</evidence>
<dbReference type="GO" id="GO:0005524">
    <property type="term" value="F:ATP binding"/>
    <property type="evidence" value="ECO:0007669"/>
    <property type="project" value="UniProtKB-UniRule"/>
</dbReference>
<dbReference type="eggNOG" id="COG1195">
    <property type="taxonomic scope" value="Bacteria"/>
</dbReference>
<evidence type="ECO:0000256" key="1">
    <source>
        <dbReference type="ARBA" id="ARBA00004496"/>
    </source>
</evidence>
<dbReference type="GO" id="GO:0005737">
    <property type="term" value="C:cytoplasm"/>
    <property type="evidence" value="ECO:0007669"/>
    <property type="project" value="UniProtKB-SubCell"/>
</dbReference>
<keyword evidence="5 12" id="KW-0235">DNA replication</keyword>
<feature type="binding site" evidence="12">
    <location>
        <begin position="30"/>
        <end position="37"/>
    </location>
    <ligand>
        <name>ATP</name>
        <dbReference type="ChEBI" id="CHEBI:30616"/>
    </ligand>
</feature>
<evidence type="ECO:0000256" key="3">
    <source>
        <dbReference type="ARBA" id="ARBA00020170"/>
    </source>
</evidence>
<keyword evidence="7 12" id="KW-0227">DNA damage</keyword>
<accession>C0GI71</accession>
<dbReference type="EMBL" id="ACJM01000011">
    <property type="protein sequence ID" value="EEG76919.1"/>
    <property type="molecule type" value="Genomic_DNA"/>
</dbReference>
<dbReference type="GO" id="GO:0006260">
    <property type="term" value="P:DNA replication"/>
    <property type="evidence" value="ECO:0007669"/>
    <property type="project" value="UniProtKB-UniRule"/>
</dbReference>
<dbReference type="RefSeq" id="WP_008517341.1">
    <property type="nucleotide sequence ID" value="NZ_ACJM01000011.1"/>
</dbReference>
<evidence type="ECO:0000256" key="4">
    <source>
        <dbReference type="ARBA" id="ARBA00022490"/>
    </source>
</evidence>
<dbReference type="GO" id="GO:0000731">
    <property type="term" value="P:DNA synthesis involved in DNA repair"/>
    <property type="evidence" value="ECO:0007669"/>
    <property type="project" value="TreeGrafter"/>
</dbReference>
<dbReference type="GO" id="GO:0009432">
    <property type="term" value="P:SOS response"/>
    <property type="evidence" value="ECO:0007669"/>
    <property type="project" value="UniProtKB-UniRule"/>
</dbReference>
<dbReference type="InterPro" id="IPR018078">
    <property type="entry name" value="DNA-binding_RecF_CS"/>
</dbReference>
<reference evidence="14 15" key="1">
    <citation type="submission" date="2009-02" db="EMBL/GenBank/DDBJ databases">
        <title>Sequencing of the draft genome and assembly of Dethiobacter alkaliphilus AHT 1.</title>
        <authorList>
            <consortium name="US DOE Joint Genome Institute (JGI-PGF)"/>
            <person name="Lucas S."/>
            <person name="Copeland A."/>
            <person name="Lapidus A."/>
            <person name="Glavina del Rio T."/>
            <person name="Dalin E."/>
            <person name="Tice H."/>
            <person name="Bruce D."/>
            <person name="Goodwin L."/>
            <person name="Pitluck S."/>
            <person name="Larimer F."/>
            <person name="Land M.L."/>
            <person name="Hauser L."/>
            <person name="Muyzer G."/>
        </authorList>
    </citation>
    <scope>NUCLEOTIDE SEQUENCE [LARGE SCALE GENOMIC DNA]</scope>
    <source>
        <strain evidence="14 15">AHT 1</strain>
    </source>
</reference>
<dbReference type="Gene3D" id="1.20.1050.90">
    <property type="entry name" value="RecF/RecN/SMC, N-terminal domain"/>
    <property type="match status" value="1"/>
</dbReference>
<comment type="caution">
    <text evidence="14">The sequence shown here is derived from an EMBL/GenBank/DDBJ whole genome shotgun (WGS) entry which is preliminary data.</text>
</comment>
<evidence type="ECO:0000313" key="14">
    <source>
        <dbReference type="EMBL" id="EEG76919.1"/>
    </source>
</evidence>
<dbReference type="PROSITE" id="PS00617">
    <property type="entry name" value="RECF_1"/>
    <property type="match status" value="1"/>
</dbReference>
<evidence type="ECO:0000256" key="10">
    <source>
        <dbReference type="ARBA" id="ARBA00023204"/>
    </source>
</evidence>
<dbReference type="InterPro" id="IPR027417">
    <property type="entry name" value="P-loop_NTPase"/>
</dbReference>
<gene>
    <name evidence="12" type="primary">recF</name>
    <name evidence="14" type="ORF">DealDRAFT_2180</name>
</gene>
<evidence type="ECO:0000256" key="6">
    <source>
        <dbReference type="ARBA" id="ARBA00022741"/>
    </source>
</evidence>
<keyword evidence="9 12" id="KW-0238">DNA-binding</keyword>
<organism evidence="14 15">
    <name type="scientific">Dethiobacter alkaliphilus AHT 1</name>
    <dbReference type="NCBI Taxonomy" id="555088"/>
    <lineage>
        <taxon>Bacteria</taxon>
        <taxon>Bacillati</taxon>
        <taxon>Bacillota</taxon>
        <taxon>Dethiobacteria</taxon>
        <taxon>Dethiobacterales</taxon>
        <taxon>Dethiobacteraceae</taxon>
        <taxon>Dethiobacter</taxon>
    </lineage>
</organism>
<name>C0GI71_DETAL</name>
<dbReference type="Pfam" id="PF02463">
    <property type="entry name" value="SMC_N"/>
    <property type="match status" value="1"/>
</dbReference>
<dbReference type="Gene3D" id="3.40.50.300">
    <property type="entry name" value="P-loop containing nucleotide triphosphate hydrolases"/>
    <property type="match status" value="1"/>
</dbReference>
<keyword evidence="15" id="KW-1185">Reference proteome</keyword>
<evidence type="ECO:0000256" key="2">
    <source>
        <dbReference type="ARBA" id="ARBA00008016"/>
    </source>
</evidence>
<dbReference type="PANTHER" id="PTHR32182:SF0">
    <property type="entry name" value="DNA REPLICATION AND REPAIR PROTEIN RECF"/>
    <property type="match status" value="1"/>
</dbReference>
<evidence type="ECO:0000256" key="11">
    <source>
        <dbReference type="ARBA" id="ARBA00023236"/>
    </source>
</evidence>
<dbReference type="SUPFAM" id="SSF52540">
    <property type="entry name" value="P-loop containing nucleoside triphosphate hydrolases"/>
    <property type="match status" value="1"/>
</dbReference>
<feature type="domain" description="RecF/RecN/SMC N-terminal" evidence="13">
    <location>
        <begin position="3"/>
        <end position="366"/>
    </location>
</feature>
<dbReference type="InterPro" id="IPR001238">
    <property type="entry name" value="DNA-binding_RecF"/>
</dbReference>
<keyword evidence="10 12" id="KW-0234">DNA repair</keyword>
<evidence type="ECO:0000256" key="7">
    <source>
        <dbReference type="ARBA" id="ARBA00022763"/>
    </source>
</evidence>
<dbReference type="AlphaFoldDB" id="C0GI71"/>